<accession>A0ABQ5USP8</accession>
<gene>
    <name evidence="2" type="ORF">GCM10007879_15940</name>
</gene>
<keyword evidence="3" id="KW-1185">Reference proteome</keyword>
<dbReference type="PANTHER" id="PTHR43437:SF3">
    <property type="entry name" value="HYDROXYACYL-THIOESTER DEHYDRATASE TYPE 2, MITOCHONDRIAL"/>
    <property type="match status" value="1"/>
</dbReference>
<proteinExistence type="predicted"/>
<dbReference type="Pfam" id="PF01575">
    <property type="entry name" value="MaoC_dehydratas"/>
    <property type="match status" value="1"/>
</dbReference>
<dbReference type="InterPro" id="IPR050965">
    <property type="entry name" value="UPF0336/Enoyl-CoA_hydratase"/>
</dbReference>
<comment type="caution">
    <text evidence="2">The sequence shown here is derived from an EMBL/GenBank/DDBJ whole genome shotgun (WGS) entry which is preliminary data.</text>
</comment>
<sequence length="117" mass="13225">MRKFEGVWHPTQADFDLFAEISGDDNPIHVDTDFSAKTRFGRTVSHGMLLYSKLWGLLQQNVPDAQQASQELMFPRPCYAGDVISLKIEETEANKFSITATRQSNNENVLEGTMELT</sequence>
<dbReference type="Gene3D" id="3.10.129.10">
    <property type="entry name" value="Hotdog Thioesterase"/>
    <property type="match status" value="1"/>
</dbReference>
<reference evidence="2" key="2">
    <citation type="submission" date="2023-01" db="EMBL/GenBank/DDBJ databases">
        <title>Draft genome sequence of Maritalea porphyrae strain NBRC 107169.</title>
        <authorList>
            <person name="Sun Q."/>
            <person name="Mori K."/>
        </authorList>
    </citation>
    <scope>NUCLEOTIDE SEQUENCE</scope>
    <source>
        <strain evidence="2">NBRC 107169</strain>
    </source>
</reference>
<feature type="domain" description="MaoC-like" evidence="1">
    <location>
        <begin position="11"/>
        <end position="97"/>
    </location>
</feature>
<reference evidence="2" key="1">
    <citation type="journal article" date="2014" name="Int. J. Syst. Evol. Microbiol.">
        <title>Complete genome of a new Firmicutes species belonging to the dominant human colonic microbiota ('Ruminococcus bicirculans') reveals two chromosomes and a selective capacity to utilize plant glucans.</title>
        <authorList>
            <consortium name="NISC Comparative Sequencing Program"/>
            <person name="Wegmann U."/>
            <person name="Louis P."/>
            <person name="Goesmann A."/>
            <person name="Henrissat B."/>
            <person name="Duncan S.H."/>
            <person name="Flint H.J."/>
        </authorList>
    </citation>
    <scope>NUCLEOTIDE SEQUENCE</scope>
    <source>
        <strain evidence="2">NBRC 107169</strain>
    </source>
</reference>
<evidence type="ECO:0000313" key="3">
    <source>
        <dbReference type="Proteomes" id="UP001161405"/>
    </source>
</evidence>
<evidence type="ECO:0000313" key="2">
    <source>
        <dbReference type="EMBL" id="GLQ17345.1"/>
    </source>
</evidence>
<name>A0ABQ5USP8_9HYPH</name>
<dbReference type="PANTHER" id="PTHR43437">
    <property type="entry name" value="HYDROXYACYL-THIOESTER DEHYDRATASE TYPE 2, MITOCHONDRIAL-RELATED"/>
    <property type="match status" value="1"/>
</dbReference>
<dbReference type="SUPFAM" id="SSF54637">
    <property type="entry name" value="Thioesterase/thiol ester dehydrase-isomerase"/>
    <property type="match status" value="1"/>
</dbReference>
<protein>
    <recommendedName>
        <fullName evidence="1">MaoC-like domain-containing protein</fullName>
    </recommendedName>
</protein>
<organism evidence="2 3">
    <name type="scientific">Maritalea porphyrae</name>
    <dbReference type="NCBI Taxonomy" id="880732"/>
    <lineage>
        <taxon>Bacteria</taxon>
        <taxon>Pseudomonadati</taxon>
        <taxon>Pseudomonadota</taxon>
        <taxon>Alphaproteobacteria</taxon>
        <taxon>Hyphomicrobiales</taxon>
        <taxon>Devosiaceae</taxon>
        <taxon>Maritalea</taxon>
    </lineage>
</organism>
<dbReference type="RefSeq" id="WP_284363430.1">
    <property type="nucleotide sequence ID" value="NZ_BSNI01000002.1"/>
</dbReference>
<evidence type="ECO:0000259" key="1">
    <source>
        <dbReference type="Pfam" id="PF01575"/>
    </source>
</evidence>
<dbReference type="EMBL" id="BSNI01000002">
    <property type="protein sequence ID" value="GLQ17345.1"/>
    <property type="molecule type" value="Genomic_DNA"/>
</dbReference>
<dbReference type="Proteomes" id="UP001161405">
    <property type="component" value="Unassembled WGS sequence"/>
</dbReference>
<dbReference type="InterPro" id="IPR002539">
    <property type="entry name" value="MaoC-like_dom"/>
</dbReference>
<dbReference type="InterPro" id="IPR029069">
    <property type="entry name" value="HotDog_dom_sf"/>
</dbReference>